<evidence type="ECO:0000256" key="5">
    <source>
        <dbReference type="ARBA" id="ARBA00023125"/>
    </source>
</evidence>
<protein>
    <recommendedName>
        <fullName evidence="6">Replication factor A C-terminal domain-containing protein</fullName>
    </recommendedName>
</protein>
<evidence type="ECO:0000313" key="7">
    <source>
        <dbReference type="EMBL" id="VDC99798.1"/>
    </source>
</evidence>
<comment type="similarity">
    <text evidence="1">Belongs to the replication factor A protein 1 family.</text>
</comment>
<proteinExistence type="inferred from homology"/>
<name>A0A3P6BVZ3_BRAOL</name>
<dbReference type="EMBL" id="LR031872">
    <property type="protein sequence ID" value="VDC99798.1"/>
    <property type="molecule type" value="Genomic_DNA"/>
</dbReference>
<dbReference type="PANTHER" id="PTHR47165">
    <property type="entry name" value="OS03G0429900 PROTEIN"/>
    <property type="match status" value="1"/>
</dbReference>
<keyword evidence="4" id="KW-0862">Zinc</keyword>
<sequence>MCTIAAIDSDMGWYYLSCKVLAKKVLNVPNDFDDEGNDEDPMFSYYCPKCKVSNPKLLPRYKLHLIILDSTENSKFLLFDNLAIQLLHQPCTELEPAAIPLALNNLIGKTYLFKVGIKRENYLYKHDTYNISKIITNHDIISEFQTIVYPKVN</sequence>
<dbReference type="InterPro" id="IPR013955">
    <property type="entry name" value="Rep_factor-A_C"/>
</dbReference>
<dbReference type="AlphaFoldDB" id="A0A3P6BVZ3"/>
<feature type="domain" description="Replication factor A C-terminal" evidence="6">
    <location>
        <begin position="2"/>
        <end position="123"/>
    </location>
</feature>
<keyword evidence="2" id="KW-0479">Metal-binding</keyword>
<accession>A0A3P6BVZ3</accession>
<dbReference type="CDD" id="cd04476">
    <property type="entry name" value="RPA1_DBD_C"/>
    <property type="match status" value="1"/>
</dbReference>
<evidence type="ECO:0000256" key="4">
    <source>
        <dbReference type="ARBA" id="ARBA00022833"/>
    </source>
</evidence>
<evidence type="ECO:0000256" key="2">
    <source>
        <dbReference type="ARBA" id="ARBA00022723"/>
    </source>
</evidence>
<evidence type="ECO:0000256" key="3">
    <source>
        <dbReference type="ARBA" id="ARBA00022771"/>
    </source>
</evidence>
<keyword evidence="5" id="KW-0238">DNA-binding</keyword>
<dbReference type="InterPro" id="IPR047192">
    <property type="entry name" value="Euk_RPA1_DBD_C"/>
</dbReference>
<reference evidence="7" key="1">
    <citation type="submission" date="2018-11" db="EMBL/GenBank/DDBJ databases">
        <authorList>
            <consortium name="Genoscope - CEA"/>
            <person name="William W."/>
        </authorList>
    </citation>
    <scope>NUCLEOTIDE SEQUENCE</scope>
</reference>
<organism evidence="7">
    <name type="scientific">Brassica oleracea</name>
    <name type="common">Wild cabbage</name>
    <dbReference type="NCBI Taxonomy" id="3712"/>
    <lineage>
        <taxon>Eukaryota</taxon>
        <taxon>Viridiplantae</taxon>
        <taxon>Streptophyta</taxon>
        <taxon>Embryophyta</taxon>
        <taxon>Tracheophyta</taxon>
        <taxon>Spermatophyta</taxon>
        <taxon>Magnoliopsida</taxon>
        <taxon>eudicotyledons</taxon>
        <taxon>Gunneridae</taxon>
        <taxon>Pentapetalae</taxon>
        <taxon>rosids</taxon>
        <taxon>malvids</taxon>
        <taxon>Brassicales</taxon>
        <taxon>Brassicaceae</taxon>
        <taxon>Brassiceae</taxon>
        <taxon>Brassica</taxon>
    </lineage>
</organism>
<keyword evidence="3" id="KW-0863">Zinc-finger</keyword>
<dbReference type="SUPFAM" id="SSF50249">
    <property type="entry name" value="Nucleic acid-binding proteins"/>
    <property type="match status" value="1"/>
</dbReference>
<evidence type="ECO:0000259" key="6">
    <source>
        <dbReference type="Pfam" id="PF08646"/>
    </source>
</evidence>
<dbReference type="GO" id="GO:0008270">
    <property type="term" value="F:zinc ion binding"/>
    <property type="evidence" value="ECO:0007669"/>
    <property type="project" value="UniProtKB-KW"/>
</dbReference>
<dbReference type="InterPro" id="IPR012340">
    <property type="entry name" value="NA-bd_OB-fold"/>
</dbReference>
<evidence type="ECO:0000256" key="1">
    <source>
        <dbReference type="ARBA" id="ARBA00005690"/>
    </source>
</evidence>
<dbReference type="PANTHER" id="PTHR47165:SF4">
    <property type="entry name" value="OS03G0429900 PROTEIN"/>
    <property type="match status" value="1"/>
</dbReference>
<dbReference type="GO" id="GO:0003677">
    <property type="term" value="F:DNA binding"/>
    <property type="evidence" value="ECO:0007669"/>
    <property type="project" value="UniProtKB-KW"/>
</dbReference>
<gene>
    <name evidence="7" type="ORF">BOLC3T20719H</name>
</gene>
<dbReference type="Gene3D" id="2.40.50.140">
    <property type="entry name" value="Nucleic acid-binding proteins"/>
    <property type="match status" value="1"/>
</dbReference>
<dbReference type="Pfam" id="PF08646">
    <property type="entry name" value="Rep_fac-A_C"/>
    <property type="match status" value="1"/>
</dbReference>